<evidence type="ECO:0000256" key="7">
    <source>
        <dbReference type="ARBA" id="ARBA00037986"/>
    </source>
</evidence>
<gene>
    <name evidence="8" type="ORF">acsn021_22620</name>
</gene>
<evidence type="ECO:0000256" key="3">
    <source>
        <dbReference type="ARBA" id="ARBA00023001"/>
    </source>
</evidence>
<evidence type="ECO:0000256" key="5">
    <source>
        <dbReference type="ARBA" id="ARBA00023295"/>
    </source>
</evidence>
<keyword evidence="4" id="KW-0119">Carbohydrate metabolism</keyword>
<evidence type="ECO:0000313" key="9">
    <source>
        <dbReference type="Proteomes" id="UP000515561"/>
    </source>
</evidence>
<dbReference type="Pfam" id="PF00942">
    <property type="entry name" value="CBM_3"/>
    <property type="match status" value="1"/>
</dbReference>
<keyword evidence="1" id="KW-0732">Signal</keyword>
<dbReference type="InterPro" id="IPR005102">
    <property type="entry name" value="Carbo-bd_X2"/>
</dbReference>
<dbReference type="KEGG" id="acel:acsn021_22620"/>
<evidence type="ECO:0000256" key="6">
    <source>
        <dbReference type="ARBA" id="ARBA00023326"/>
    </source>
</evidence>
<dbReference type="SUPFAM" id="SSF49384">
    <property type="entry name" value="Carbohydrate-binding domain"/>
    <property type="match status" value="1"/>
</dbReference>
<keyword evidence="5" id="KW-0326">Glycosidase</keyword>
<protein>
    <submittedName>
        <fullName evidence="8">Xyloglucanase</fullName>
    </submittedName>
</protein>
<dbReference type="SUPFAM" id="SSF81296">
    <property type="entry name" value="E set domains"/>
    <property type="match status" value="2"/>
</dbReference>
<dbReference type="RefSeq" id="WP_184089413.1">
    <property type="nucleotide sequence ID" value="NZ_AP023367.1"/>
</dbReference>
<dbReference type="InterPro" id="IPR013783">
    <property type="entry name" value="Ig-like_fold"/>
</dbReference>
<sequence length="1133" mass="122110">MGNKGLKKVLSIVLAVSCIAFNPQINTQQVKATETGAVPSQEYNWKNVQIYAGGYVDNIVFNPGEQDLIYARTDMGGAYRWNPADSSWIPLTDWIGADNWNNLGCESLAVDSIETNRVYIAAGTYTNEWTSANGYIMRSEDKGDTWQLAELPFKLGANMLGRSMGERLVIDPNSNNVLYLGARSGNGLWKSTDYGATWNKVTTMTHVGNYAPSEDDPSSYDSTLTGVVWVTPDPSSSAPGTPCKTIYIGVANKKGQATVYQTLDGGLTWEAVPGQPKNIVVPDSTNPSKTTGLFPHHGVLASNGVLYIPYSDGVGPYDGHKGEVFKYNTKTGVWTDITPIPTSSGDNYFGFGGLAVDPVNPDVLIVSTLNSWWPDANFFRSTDGGATWIRFWDWNGYPERTIRYTQDITDSPWLTFGNNPQPPEPALKLGWMIGNISIDPFNSDRMMYGTGATVYGTNNLTDLENGGKVHLSVYAKGIEQTAVQSLISPTTGSAHLVSGMYDLGGFVHKDLDSVPDMMLRTPFLGNTSIDYAELSPTRYVRVGNTDKGSGSRIGLSYDVGSNWFPLNNPWQSNSEDTTGGGTVAMSADGTSIVWAPNGQSVYYSTNTGSSWSLSAGVPAGAKVASDRVNPSKFYAFHNGSFYVSTNKGATFTATVTNLPYSGHIKAMPGIEGDVWIAGETYNGISGIFHTTDSGQSFTKSTDVEEGYVIGFGKAAPGETYMSLYASAKIYGVKGIFRSDDAGQTWVRINDDAHQYGVTNSCITGDPRIYGRVYLGTNGRGILYADIAGEIPANNASISPTTATFDKKTASQADITVTLALNGNTLNYIKNGSTALVNESDYTVSGNTVTIKKSYLAGLSVGLTALTFDFSQGLDRTLSLTIVDTTAANNADITPVQANFDKNTEKQQDISIALTLNGNTLTAIKNETTVLKMDEDYSLTGTTVVVRKEYLEKLNNGTVNLTFVFSAGASKDLSIQITDTTPVEIGDIQVQFIGTNAASTQGIGAKFRIINTGNTPISLSDVKLRYYYTVDTAASQNFYCDWTNVGMANITGTFEALNPAKATADYYLEIGFTSGAGTLEGGQSVDVHTRFAKSDWSAYTQTNDYSYKATGSSFEDWNKVTAYINGVLSYGIEP</sequence>
<keyword evidence="6" id="KW-0624">Polysaccharide degradation</keyword>
<dbReference type="AlphaFoldDB" id="A0A6S6QTR3"/>
<dbReference type="InterPro" id="IPR008965">
    <property type="entry name" value="CBM2/CBM3_carb-bd_dom_sf"/>
</dbReference>
<dbReference type="Proteomes" id="UP000515561">
    <property type="component" value="Chromosome"/>
</dbReference>
<dbReference type="InterPro" id="IPR015943">
    <property type="entry name" value="WD40/YVTN_repeat-like_dom_sf"/>
</dbReference>
<dbReference type="SUPFAM" id="SSF110296">
    <property type="entry name" value="Oligoxyloglucan reducing end-specific cellobiohydrolase"/>
    <property type="match status" value="2"/>
</dbReference>
<dbReference type="PROSITE" id="PS51172">
    <property type="entry name" value="CBM3"/>
    <property type="match status" value="1"/>
</dbReference>
<dbReference type="InterPro" id="IPR001956">
    <property type="entry name" value="CBM3"/>
</dbReference>
<organism evidence="8 9">
    <name type="scientific">Anaerocolumna cellulosilytica</name>
    <dbReference type="NCBI Taxonomy" id="433286"/>
    <lineage>
        <taxon>Bacteria</taxon>
        <taxon>Bacillati</taxon>
        <taxon>Bacillota</taxon>
        <taxon>Clostridia</taxon>
        <taxon>Lachnospirales</taxon>
        <taxon>Lachnospiraceae</taxon>
        <taxon>Anaerocolumna</taxon>
    </lineage>
</organism>
<evidence type="ECO:0000256" key="4">
    <source>
        <dbReference type="ARBA" id="ARBA00023277"/>
    </source>
</evidence>
<dbReference type="Gene3D" id="2.60.40.710">
    <property type="entry name" value="Endoglucanase-like"/>
    <property type="match status" value="1"/>
</dbReference>
<dbReference type="PANTHER" id="PTHR43739:SF2">
    <property type="entry name" value="OLIGOXYLOGLUCAN-REDUCING END-SPECIFIC XYLOGLUCANASE-RELATED"/>
    <property type="match status" value="1"/>
</dbReference>
<dbReference type="GO" id="GO:0030248">
    <property type="term" value="F:cellulose binding"/>
    <property type="evidence" value="ECO:0007669"/>
    <property type="project" value="InterPro"/>
</dbReference>
<name>A0A6S6QTR3_9FIRM</name>
<dbReference type="InterPro" id="IPR052025">
    <property type="entry name" value="Xyloglucanase_GH74"/>
</dbReference>
<evidence type="ECO:0000256" key="2">
    <source>
        <dbReference type="ARBA" id="ARBA00022801"/>
    </source>
</evidence>
<dbReference type="Pfam" id="PF03442">
    <property type="entry name" value="CBM_X2"/>
    <property type="match status" value="2"/>
</dbReference>
<dbReference type="FunFam" id="2.130.10.10:FF:000534">
    <property type="entry name" value="Xyloglucanase Xgh74A"/>
    <property type="match status" value="1"/>
</dbReference>
<comment type="similarity">
    <text evidence="7">Belongs to the glycosyl hydrolase 74 family.</text>
</comment>
<dbReference type="PANTHER" id="PTHR43739">
    <property type="entry name" value="XYLOGLUCANASE (EUROFUNG)"/>
    <property type="match status" value="1"/>
</dbReference>
<reference evidence="8 9" key="1">
    <citation type="journal article" date="2016" name="Int. J. Syst. Evol. Microbiol.">
        <title>Descriptions of Anaerotaenia torta gen. nov., sp. nov. and Anaerocolumna cellulosilytica gen. nov., sp. nov. isolated from a methanogenic reactor of cattle waste.</title>
        <authorList>
            <person name="Uek A."/>
            <person name="Ohtaki Y."/>
            <person name="Kaku N."/>
            <person name="Ueki K."/>
        </authorList>
    </citation>
    <scope>NUCLEOTIDE SEQUENCE [LARGE SCALE GENOMIC DNA]</scope>
    <source>
        <strain evidence="8 9">SN021</strain>
    </source>
</reference>
<dbReference type="SMART" id="SM01067">
    <property type="entry name" value="CBM_3"/>
    <property type="match status" value="1"/>
</dbReference>
<evidence type="ECO:0000313" key="8">
    <source>
        <dbReference type="EMBL" id="BCJ94693.1"/>
    </source>
</evidence>
<dbReference type="Gene3D" id="2.60.40.10">
    <property type="entry name" value="Immunoglobulins"/>
    <property type="match status" value="2"/>
</dbReference>
<dbReference type="InterPro" id="IPR036966">
    <property type="entry name" value="CBM3_sf"/>
</dbReference>
<keyword evidence="2" id="KW-0378">Hydrolase</keyword>
<dbReference type="GO" id="GO:0010411">
    <property type="term" value="P:xyloglucan metabolic process"/>
    <property type="evidence" value="ECO:0007669"/>
    <property type="project" value="TreeGrafter"/>
</dbReference>
<dbReference type="EMBL" id="AP023367">
    <property type="protein sequence ID" value="BCJ94693.1"/>
    <property type="molecule type" value="Genomic_DNA"/>
</dbReference>
<keyword evidence="3" id="KW-0136">Cellulose degradation</keyword>
<dbReference type="CDD" id="cd15482">
    <property type="entry name" value="Sialidase_non-viral"/>
    <property type="match status" value="2"/>
</dbReference>
<dbReference type="GO" id="GO:0016798">
    <property type="term" value="F:hydrolase activity, acting on glycosyl bonds"/>
    <property type="evidence" value="ECO:0007669"/>
    <property type="project" value="UniProtKB-KW"/>
</dbReference>
<accession>A0A6S6QTR3</accession>
<dbReference type="Gene3D" id="2.130.10.10">
    <property type="entry name" value="YVTN repeat-like/Quinoprotein amine dehydrogenase"/>
    <property type="match status" value="2"/>
</dbReference>
<evidence type="ECO:0000256" key="1">
    <source>
        <dbReference type="ARBA" id="ARBA00022729"/>
    </source>
</evidence>
<dbReference type="GO" id="GO:0030245">
    <property type="term" value="P:cellulose catabolic process"/>
    <property type="evidence" value="ECO:0007669"/>
    <property type="project" value="UniProtKB-KW"/>
</dbReference>
<dbReference type="InterPro" id="IPR014756">
    <property type="entry name" value="Ig_E-set"/>
</dbReference>
<proteinExistence type="inferred from homology"/>
<keyword evidence="9" id="KW-1185">Reference proteome</keyword>